<comment type="caution">
    <text evidence="3">The sequence shown here is derived from an EMBL/GenBank/DDBJ whole genome shotgun (WGS) entry which is preliminary data.</text>
</comment>
<protein>
    <submittedName>
        <fullName evidence="3">Uncharacterized protein (DUF305 family)</fullName>
    </submittedName>
</protein>
<evidence type="ECO:0000313" key="4">
    <source>
        <dbReference type="Proteomes" id="UP000568380"/>
    </source>
</evidence>
<feature type="chain" id="PRO_5039606623" evidence="2">
    <location>
        <begin position="21"/>
        <end position="169"/>
    </location>
</feature>
<proteinExistence type="predicted"/>
<name>A0A7W8A9P2_9ACTN</name>
<feature type="signal peptide" evidence="2">
    <location>
        <begin position="1"/>
        <end position="20"/>
    </location>
</feature>
<evidence type="ECO:0000256" key="1">
    <source>
        <dbReference type="SAM" id="MobiDB-lite"/>
    </source>
</evidence>
<dbReference type="AlphaFoldDB" id="A0A7W8A9P2"/>
<evidence type="ECO:0000256" key="2">
    <source>
        <dbReference type="SAM" id="SignalP"/>
    </source>
</evidence>
<evidence type="ECO:0000313" key="3">
    <source>
        <dbReference type="EMBL" id="MBB5082168.1"/>
    </source>
</evidence>
<feature type="region of interest" description="Disordered" evidence="1">
    <location>
        <begin position="128"/>
        <end position="153"/>
    </location>
</feature>
<dbReference type="Proteomes" id="UP000568380">
    <property type="component" value="Unassembled WGS sequence"/>
</dbReference>
<organism evidence="3 4">
    <name type="scientific">Nonomuraea endophytica</name>
    <dbReference type="NCBI Taxonomy" id="714136"/>
    <lineage>
        <taxon>Bacteria</taxon>
        <taxon>Bacillati</taxon>
        <taxon>Actinomycetota</taxon>
        <taxon>Actinomycetes</taxon>
        <taxon>Streptosporangiales</taxon>
        <taxon>Streptosporangiaceae</taxon>
        <taxon>Nonomuraea</taxon>
    </lineage>
</organism>
<accession>A0A7W8A9P2</accession>
<keyword evidence="2" id="KW-0732">Signal</keyword>
<dbReference type="RefSeq" id="WP_184970127.1">
    <property type="nucleotide sequence ID" value="NZ_JACHIN010000012.1"/>
</dbReference>
<dbReference type="PROSITE" id="PS51257">
    <property type="entry name" value="PROKAR_LIPOPROTEIN"/>
    <property type="match status" value="1"/>
</dbReference>
<dbReference type="EMBL" id="JACHIN010000012">
    <property type="protein sequence ID" value="MBB5082168.1"/>
    <property type="molecule type" value="Genomic_DNA"/>
</dbReference>
<feature type="region of interest" description="Disordered" evidence="1">
    <location>
        <begin position="24"/>
        <end position="46"/>
    </location>
</feature>
<keyword evidence="4" id="KW-1185">Reference proteome</keyword>
<sequence>MNLRLIPAAAAMLLALAACGSTGSTTTAAGTGAPKSGASASPSGNARDAQLKFAQCMRENGVEMDDPAEDGRIQFKVGQGTDRSKVEKAQQECQKHLKGVMGDQGGAMDPKRRDQMVKFAQCMRENGINVPDPTANGGIMMTGGPGDEEKMKKAQEACKEFQPGVEKQS</sequence>
<reference evidence="3 4" key="1">
    <citation type="submission" date="2020-08" db="EMBL/GenBank/DDBJ databases">
        <title>Genomic Encyclopedia of Type Strains, Phase IV (KMG-IV): sequencing the most valuable type-strain genomes for metagenomic binning, comparative biology and taxonomic classification.</title>
        <authorList>
            <person name="Goeker M."/>
        </authorList>
    </citation>
    <scope>NUCLEOTIDE SEQUENCE [LARGE SCALE GENOMIC DNA]</scope>
    <source>
        <strain evidence="3 4">DSM 45385</strain>
    </source>
</reference>
<gene>
    <name evidence="3" type="ORF">HNR40_007663</name>
</gene>